<dbReference type="InterPro" id="IPR023214">
    <property type="entry name" value="HAD_sf"/>
</dbReference>
<keyword evidence="12" id="KW-0378">Hydrolase</keyword>
<evidence type="ECO:0000256" key="9">
    <source>
        <dbReference type="ARBA" id="ARBA00044968"/>
    </source>
</evidence>
<comment type="cofactor">
    <cofactor evidence="1">
        <name>Mg(2+)</name>
        <dbReference type="ChEBI" id="CHEBI:18420"/>
    </cofactor>
</comment>
<dbReference type="EC" id="5.4.2.6" evidence="9"/>
<accession>A0A6N8IVK0</accession>
<keyword evidence="13" id="KW-1185">Reference proteome</keyword>
<feature type="compositionally biased region" description="Basic and acidic residues" evidence="11">
    <location>
        <begin position="23"/>
        <end position="35"/>
    </location>
</feature>
<dbReference type="Gene3D" id="3.40.50.1000">
    <property type="entry name" value="HAD superfamily/HAD-like"/>
    <property type="match status" value="1"/>
</dbReference>
<dbReference type="SFLD" id="SFLDS00003">
    <property type="entry name" value="Haloacid_Dehalogenase"/>
    <property type="match status" value="1"/>
</dbReference>
<dbReference type="PANTHER" id="PTHR46193">
    <property type="entry name" value="6-PHOSPHOGLUCONATE PHOSPHATASE"/>
    <property type="match status" value="1"/>
</dbReference>
<feature type="region of interest" description="Disordered" evidence="11">
    <location>
        <begin position="1"/>
        <end position="35"/>
    </location>
</feature>
<evidence type="ECO:0000313" key="12">
    <source>
        <dbReference type="EMBL" id="MVQ30971.1"/>
    </source>
</evidence>
<reference evidence="12 13" key="1">
    <citation type="submission" date="2019-12" db="EMBL/GenBank/DDBJ databases">
        <authorList>
            <person name="Huq M.A."/>
        </authorList>
    </citation>
    <scope>NUCLEOTIDE SEQUENCE [LARGE SCALE GENOMIC DNA]</scope>
    <source>
        <strain evidence="12 13">MAH-25</strain>
    </source>
</reference>
<evidence type="ECO:0000256" key="5">
    <source>
        <dbReference type="ARBA" id="ARBA00022842"/>
    </source>
</evidence>
<dbReference type="SFLD" id="SFLDG01129">
    <property type="entry name" value="C1.5:_HAD__Beta-PGM__Phosphata"/>
    <property type="match status" value="1"/>
</dbReference>
<keyword evidence="3" id="KW-0597">Phosphoprotein</keyword>
<evidence type="ECO:0000256" key="7">
    <source>
        <dbReference type="ARBA" id="ARBA00023277"/>
    </source>
</evidence>
<dbReference type="NCBIfam" id="TIGR02009">
    <property type="entry name" value="PGMB-YQAB-SF"/>
    <property type="match status" value="1"/>
</dbReference>
<evidence type="ECO:0000256" key="6">
    <source>
        <dbReference type="ARBA" id="ARBA00023235"/>
    </source>
</evidence>
<evidence type="ECO:0000256" key="10">
    <source>
        <dbReference type="ARBA" id="ARBA00044991"/>
    </source>
</evidence>
<keyword evidence="7" id="KW-0119">Carbohydrate metabolism</keyword>
<keyword evidence="5" id="KW-0460">Magnesium</keyword>
<dbReference type="InterPro" id="IPR023198">
    <property type="entry name" value="PGP-like_dom2"/>
</dbReference>
<dbReference type="InterPro" id="IPR006439">
    <property type="entry name" value="HAD-SF_hydro_IA"/>
</dbReference>
<organism evidence="12 13">
    <name type="scientific">Ramlibacter pinisoli</name>
    <dbReference type="NCBI Taxonomy" id="2682844"/>
    <lineage>
        <taxon>Bacteria</taxon>
        <taxon>Pseudomonadati</taxon>
        <taxon>Pseudomonadota</taxon>
        <taxon>Betaproteobacteria</taxon>
        <taxon>Burkholderiales</taxon>
        <taxon>Comamonadaceae</taxon>
        <taxon>Ramlibacter</taxon>
    </lineage>
</organism>
<dbReference type="GO" id="GO:0016787">
    <property type="term" value="F:hydrolase activity"/>
    <property type="evidence" value="ECO:0007669"/>
    <property type="project" value="UniProtKB-KW"/>
</dbReference>
<sequence length="323" mass="34441">MRSRCARAHHGVQRRGAAASAGDGDRRGPRLRREGASTCLEVKRGPDAFRWHRPLRPRTPPACRPAGSTARRSDVVTAGPVTPDRFDAVLFDMDGVLTSTARIHARCWKTVFDEFLSLRAGDAESFRPFDIDTDYKWYVDGKARYDGVRSFLASRDITLAEGAPSDPPAADTVCGLGNRKDALVEAAIDRGEVESYPGSVTFVRQLRDRGIRTAVVSSSNHCEQILLAAGILDLFDARVDGVVATQLGLPGKPAPDAFLKAAELVNASPARAVVIEDAIAGVQAGRAGQFGLVIGVARDAGADTLRANGADIVVADLAELLDA</sequence>
<comment type="catalytic activity">
    <reaction evidence="8">
        <text>beta-D-glucose 1-phosphate = beta-D-glucose 6-phosphate</text>
        <dbReference type="Rhea" id="RHEA:20113"/>
        <dbReference type="ChEBI" id="CHEBI:57684"/>
        <dbReference type="ChEBI" id="CHEBI:58247"/>
        <dbReference type="EC" id="5.4.2.6"/>
    </reaction>
</comment>
<dbReference type="InterPro" id="IPR036412">
    <property type="entry name" value="HAD-like_sf"/>
</dbReference>
<evidence type="ECO:0000256" key="1">
    <source>
        <dbReference type="ARBA" id="ARBA00001946"/>
    </source>
</evidence>
<gene>
    <name evidence="12" type="ORF">GON04_16040</name>
</gene>
<evidence type="ECO:0000313" key="13">
    <source>
        <dbReference type="Proteomes" id="UP000469385"/>
    </source>
</evidence>
<proteinExistence type="inferred from homology"/>
<dbReference type="SUPFAM" id="SSF56784">
    <property type="entry name" value="HAD-like"/>
    <property type="match status" value="1"/>
</dbReference>
<evidence type="ECO:0000256" key="3">
    <source>
        <dbReference type="ARBA" id="ARBA00022553"/>
    </source>
</evidence>
<dbReference type="NCBIfam" id="TIGR01509">
    <property type="entry name" value="HAD-SF-IA-v3"/>
    <property type="match status" value="1"/>
</dbReference>
<protein>
    <recommendedName>
        <fullName evidence="10">Beta-phosphoglucomutase</fullName>
        <ecNumber evidence="9">5.4.2.6</ecNumber>
    </recommendedName>
</protein>
<keyword evidence="6" id="KW-0413">Isomerase</keyword>
<evidence type="ECO:0000256" key="2">
    <source>
        <dbReference type="ARBA" id="ARBA00006171"/>
    </source>
</evidence>
<evidence type="ECO:0000256" key="8">
    <source>
        <dbReference type="ARBA" id="ARBA00044926"/>
    </source>
</evidence>
<keyword evidence="4" id="KW-0479">Metal-binding</keyword>
<comment type="caution">
    <text evidence="12">The sequence shown here is derived from an EMBL/GenBank/DDBJ whole genome shotgun (WGS) entry which is preliminary data.</text>
</comment>
<dbReference type="Proteomes" id="UP000469385">
    <property type="component" value="Unassembled WGS sequence"/>
</dbReference>
<dbReference type="GO" id="GO:0046872">
    <property type="term" value="F:metal ion binding"/>
    <property type="evidence" value="ECO:0007669"/>
    <property type="project" value="UniProtKB-KW"/>
</dbReference>
<dbReference type="InterPro" id="IPR010976">
    <property type="entry name" value="B-phosphoglucomutase_hydrolase"/>
</dbReference>
<feature type="compositionally biased region" description="Basic residues" evidence="11">
    <location>
        <begin position="1"/>
        <end position="13"/>
    </location>
</feature>
<dbReference type="Gene3D" id="1.10.150.240">
    <property type="entry name" value="Putative phosphatase, domain 2"/>
    <property type="match status" value="1"/>
</dbReference>
<evidence type="ECO:0000256" key="11">
    <source>
        <dbReference type="SAM" id="MobiDB-lite"/>
    </source>
</evidence>
<dbReference type="GO" id="GO:0008801">
    <property type="term" value="F:beta-phosphoglucomutase activity"/>
    <property type="evidence" value="ECO:0007669"/>
    <property type="project" value="UniProtKB-EC"/>
</dbReference>
<dbReference type="InterPro" id="IPR051600">
    <property type="entry name" value="Beta-PGM-like"/>
</dbReference>
<feature type="region of interest" description="Disordered" evidence="11">
    <location>
        <begin position="52"/>
        <end position="75"/>
    </location>
</feature>
<dbReference type="PANTHER" id="PTHR46193:SF18">
    <property type="entry name" value="HEXITOL PHOSPHATASE B"/>
    <property type="match status" value="1"/>
</dbReference>
<dbReference type="EMBL" id="WSEL01000009">
    <property type="protein sequence ID" value="MVQ30971.1"/>
    <property type="molecule type" value="Genomic_DNA"/>
</dbReference>
<dbReference type="AlphaFoldDB" id="A0A6N8IVK0"/>
<comment type="similarity">
    <text evidence="2">Belongs to the HAD-like hydrolase superfamily. CbbY/CbbZ/Gph/YieH family.</text>
</comment>
<name>A0A6N8IVK0_9BURK</name>
<dbReference type="Pfam" id="PF00702">
    <property type="entry name" value="Hydrolase"/>
    <property type="match status" value="1"/>
</dbReference>
<evidence type="ECO:0000256" key="4">
    <source>
        <dbReference type="ARBA" id="ARBA00022723"/>
    </source>
</evidence>